<dbReference type="EMBL" id="JAVRRF010000022">
    <property type="protein sequence ID" value="KAK5054791.1"/>
    <property type="molecule type" value="Genomic_DNA"/>
</dbReference>
<feature type="compositionally biased region" description="Low complexity" evidence="1">
    <location>
        <begin position="16"/>
        <end position="28"/>
    </location>
</feature>
<feature type="region of interest" description="Disordered" evidence="1">
    <location>
        <begin position="1"/>
        <end position="85"/>
    </location>
</feature>
<organism evidence="2 3">
    <name type="scientific">Exophiala sideris</name>
    <dbReference type="NCBI Taxonomy" id="1016849"/>
    <lineage>
        <taxon>Eukaryota</taxon>
        <taxon>Fungi</taxon>
        <taxon>Dikarya</taxon>
        <taxon>Ascomycota</taxon>
        <taxon>Pezizomycotina</taxon>
        <taxon>Eurotiomycetes</taxon>
        <taxon>Chaetothyriomycetidae</taxon>
        <taxon>Chaetothyriales</taxon>
        <taxon>Herpotrichiellaceae</taxon>
        <taxon>Exophiala</taxon>
    </lineage>
</organism>
<reference evidence="2 3" key="1">
    <citation type="submission" date="2023-08" db="EMBL/GenBank/DDBJ databases">
        <title>Black Yeasts Isolated from many extreme environments.</title>
        <authorList>
            <person name="Coleine C."/>
            <person name="Stajich J.E."/>
            <person name="Selbmann L."/>
        </authorList>
    </citation>
    <scope>NUCLEOTIDE SEQUENCE [LARGE SCALE GENOMIC DNA]</scope>
    <source>
        <strain evidence="2 3">CCFEE 6328</strain>
    </source>
</reference>
<evidence type="ECO:0000313" key="2">
    <source>
        <dbReference type="EMBL" id="KAK5054791.1"/>
    </source>
</evidence>
<name>A0ABR0J3J5_9EURO</name>
<dbReference type="PANTHER" id="PTHR13464:SF0">
    <property type="entry name" value="SAP30-BINDING PROTEIN"/>
    <property type="match status" value="1"/>
</dbReference>
<feature type="compositionally biased region" description="Basic and acidic residues" evidence="1">
    <location>
        <begin position="50"/>
        <end position="60"/>
    </location>
</feature>
<proteinExistence type="predicted"/>
<keyword evidence="3" id="KW-1185">Reference proteome</keyword>
<dbReference type="InterPro" id="IPR012479">
    <property type="entry name" value="SAP30BP"/>
</dbReference>
<evidence type="ECO:0008006" key="4">
    <source>
        <dbReference type="Google" id="ProtNLM"/>
    </source>
</evidence>
<dbReference type="Pfam" id="PF07818">
    <property type="entry name" value="HCNGP"/>
    <property type="match status" value="1"/>
</dbReference>
<feature type="compositionally biased region" description="Low complexity" evidence="1">
    <location>
        <begin position="225"/>
        <end position="236"/>
    </location>
</feature>
<protein>
    <recommendedName>
        <fullName evidence="4">HCNGP-like protein</fullName>
    </recommendedName>
</protein>
<evidence type="ECO:0000256" key="1">
    <source>
        <dbReference type="SAM" id="MobiDB-lite"/>
    </source>
</evidence>
<gene>
    <name evidence="2" type="ORF">LTR69_008698</name>
</gene>
<comment type="caution">
    <text evidence="2">The sequence shown here is derived from an EMBL/GenBank/DDBJ whole genome shotgun (WGS) entry which is preliminary data.</text>
</comment>
<feature type="region of interest" description="Disordered" evidence="1">
    <location>
        <begin position="209"/>
        <end position="247"/>
    </location>
</feature>
<dbReference type="PANTHER" id="PTHR13464">
    <property type="entry name" value="TRANSCRIPTIONAL REGULATOR PROTEIN HCNGP"/>
    <property type="match status" value="1"/>
</dbReference>
<feature type="compositionally biased region" description="Polar residues" evidence="1">
    <location>
        <begin position="29"/>
        <end position="38"/>
    </location>
</feature>
<dbReference type="Proteomes" id="UP001345691">
    <property type="component" value="Unassembled WGS sequence"/>
</dbReference>
<evidence type="ECO:0000313" key="3">
    <source>
        <dbReference type="Proteomes" id="UP001345691"/>
    </source>
</evidence>
<accession>A0ABR0J3J5</accession>
<sequence length="247" mass="26757">MSALVGYESSDDENDTNAAESATTTTSTVNPHQTTHEGNNVRDAIPAPESEPKPIQRDSMADMDNGPMVGPVMPEQTASEPGQDSLLEMRESMSDRDIIHHLTATPHPMTSLPSSPPGSPNPVLDAKFKRFLELKAKGVHFNLDLASKPPFRNPGLLSSLMARAGLDEEDQYRTSLSSEIYDPLGLPASGYKEALLERQHELCVKEQTMKKTLSASGKRTIDFRSAGSSDHASADSTPGTSSKRKRP</sequence>